<accession>A0A1J1H3R6</accession>
<protein>
    <submittedName>
        <fullName evidence="1">Uncharacterized protein</fullName>
    </submittedName>
</protein>
<evidence type="ECO:0000313" key="1">
    <source>
        <dbReference type="EMBL" id="CRG99543.1"/>
    </source>
</evidence>
<name>A0A1J1H3R6_PLARL</name>
<evidence type="ECO:0000313" key="2">
    <source>
        <dbReference type="Proteomes" id="UP000220158"/>
    </source>
</evidence>
<sequence>MKNNRNIQFDILPPPLEKITKKNENFTKKEKKENFDPNNRKNINVSEINTNVQINLNDKKQNDINNEIKKENSYISQKYSNVILNSDEINMIISRNNNFKDLIENKKVNDFMNDYLNNPLDAIKKYQKDDKIMKFLEILFQYMNAKSDHIHLKNLTKNFTFQKK</sequence>
<organism evidence="1 2">
    <name type="scientific">Plasmodium relictum</name>
    <dbReference type="NCBI Taxonomy" id="85471"/>
    <lineage>
        <taxon>Eukaryota</taxon>
        <taxon>Sar</taxon>
        <taxon>Alveolata</taxon>
        <taxon>Apicomplexa</taxon>
        <taxon>Aconoidasida</taxon>
        <taxon>Haemosporida</taxon>
        <taxon>Plasmodiidae</taxon>
        <taxon>Plasmodium</taxon>
        <taxon>Plasmodium (Haemamoeba)</taxon>
    </lineage>
</organism>
<gene>
    <name evidence="1" type="ORF">PRELSG_0730800</name>
</gene>
<dbReference type="VEuPathDB" id="PlasmoDB:PRELSG_0730800"/>
<dbReference type="EMBL" id="LN835302">
    <property type="protein sequence ID" value="CRG99543.1"/>
    <property type="molecule type" value="Genomic_DNA"/>
</dbReference>
<dbReference type="GeneID" id="39735645"/>
<dbReference type="KEGG" id="prel:PRELSG_0730800"/>
<dbReference type="OrthoDB" id="377807at2759"/>
<dbReference type="Proteomes" id="UP000220158">
    <property type="component" value="Chromosome 7"/>
</dbReference>
<proteinExistence type="predicted"/>
<dbReference type="AlphaFoldDB" id="A0A1J1H3R6"/>
<reference evidence="1 2" key="1">
    <citation type="submission" date="2015-04" db="EMBL/GenBank/DDBJ databases">
        <authorList>
            <consortium name="Pathogen Informatics"/>
        </authorList>
    </citation>
    <scope>NUCLEOTIDE SEQUENCE [LARGE SCALE GENOMIC DNA]</scope>
    <source>
        <strain evidence="1 2">SGS1</strain>
    </source>
</reference>
<keyword evidence="2" id="KW-1185">Reference proteome</keyword>
<dbReference type="RefSeq" id="XP_028532548.1">
    <property type="nucleotide sequence ID" value="XM_028676017.1"/>
</dbReference>
<dbReference type="OMA" id="FQYMNAK"/>